<evidence type="ECO:0000256" key="4">
    <source>
        <dbReference type="ARBA" id="ARBA00022989"/>
    </source>
</evidence>
<keyword evidence="5 6" id="KW-0472">Membrane</keyword>
<dbReference type="PROSITE" id="PS50850">
    <property type="entry name" value="MFS"/>
    <property type="match status" value="1"/>
</dbReference>
<dbReference type="SUPFAM" id="SSF103473">
    <property type="entry name" value="MFS general substrate transporter"/>
    <property type="match status" value="1"/>
</dbReference>
<feature type="transmembrane region" description="Helical" evidence="6">
    <location>
        <begin position="141"/>
        <end position="161"/>
    </location>
</feature>
<dbReference type="RefSeq" id="WP_379993616.1">
    <property type="nucleotide sequence ID" value="NZ_JBHSGN010000011.1"/>
</dbReference>
<dbReference type="EMBL" id="JBHSGN010000011">
    <property type="protein sequence ID" value="MFC4672443.1"/>
    <property type="molecule type" value="Genomic_DNA"/>
</dbReference>
<dbReference type="CDD" id="cd17355">
    <property type="entry name" value="MFS_YcxA_like"/>
    <property type="match status" value="1"/>
</dbReference>
<feature type="transmembrane region" description="Helical" evidence="6">
    <location>
        <begin position="49"/>
        <end position="69"/>
    </location>
</feature>
<gene>
    <name evidence="8" type="ORF">ACFO6W_01925</name>
</gene>
<accession>A0ABV9KR56</accession>
<feature type="transmembrane region" description="Helical" evidence="6">
    <location>
        <begin position="12"/>
        <end position="37"/>
    </location>
</feature>
<evidence type="ECO:0000259" key="7">
    <source>
        <dbReference type="PROSITE" id="PS50850"/>
    </source>
</evidence>
<feature type="domain" description="Major facilitator superfamily (MFS) profile" evidence="7">
    <location>
        <begin position="4"/>
        <end position="412"/>
    </location>
</feature>
<dbReference type="InterPro" id="IPR052983">
    <property type="entry name" value="MFS_Riboflavin_Transporter"/>
</dbReference>
<feature type="transmembrane region" description="Helical" evidence="6">
    <location>
        <begin position="297"/>
        <end position="317"/>
    </location>
</feature>
<dbReference type="Gene3D" id="1.20.1250.20">
    <property type="entry name" value="MFS general substrate transporter like domains"/>
    <property type="match status" value="2"/>
</dbReference>
<evidence type="ECO:0000313" key="9">
    <source>
        <dbReference type="Proteomes" id="UP001596023"/>
    </source>
</evidence>
<organism evidence="8 9">
    <name type="scientific">Dysgonomonas termitidis</name>
    <dbReference type="NCBI Taxonomy" id="1516126"/>
    <lineage>
        <taxon>Bacteria</taxon>
        <taxon>Pseudomonadati</taxon>
        <taxon>Bacteroidota</taxon>
        <taxon>Bacteroidia</taxon>
        <taxon>Bacteroidales</taxon>
        <taxon>Dysgonomonadaceae</taxon>
        <taxon>Dysgonomonas</taxon>
    </lineage>
</organism>
<keyword evidence="3 6" id="KW-0812">Transmembrane</keyword>
<feature type="transmembrane region" description="Helical" evidence="6">
    <location>
        <begin position="271"/>
        <end position="290"/>
    </location>
</feature>
<evidence type="ECO:0000313" key="8">
    <source>
        <dbReference type="EMBL" id="MFC4672443.1"/>
    </source>
</evidence>
<feature type="transmembrane region" description="Helical" evidence="6">
    <location>
        <begin position="323"/>
        <end position="345"/>
    </location>
</feature>
<dbReference type="PANTHER" id="PTHR43385:SF1">
    <property type="entry name" value="RIBOFLAVIN TRANSPORTER RIBJ"/>
    <property type="match status" value="1"/>
</dbReference>
<evidence type="ECO:0000256" key="5">
    <source>
        <dbReference type="ARBA" id="ARBA00023136"/>
    </source>
</evidence>
<name>A0ABV9KR56_9BACT</name>
<dbReference type="InterPro" id="IPR011701">
    <property type="entry name" value="MFS"/>
</dbReference>
<sequence length="422" mass="46007">MKKLLTRVYFGYYVVLTSFVMLAVRAGVGMQTLGFIIEPMQNEMKWSTTGITFSLTFQLIVAAVLAPYIGKRLDVFGARNILTTGLVANGVMLVLMAYVQQLWQLTLMIGLLGGISQACIGNSLVMPFISKWFHENRGTMMGIVSSGANLGAAILAPVVVLLMNSTDNWRSTWFLIGWLPIIISPFVYFILRKNSKTEKGSTDKLTSSAPLPLQKKSPEISFTVKETLKTPVFWLLIIAWNLADFVMKGALLNRIPFSLEMGYEITDAAGIVVVYGIMAIIGKIGAGWFSDRISPNMLAALLSLFQTSALIIFVYGANKTALYLAYSIISGLSSGGIIALMPIILAKYYGSKFQGAISGITNPLLLFAALGGPLSASVIQDITGSYKNGFILYMFLSVATVILFVFLKKPGYSGDNYKSEKV</sequence>
<feature type="transmembrane region" description="Helical" evidence="6">
    <location>
        <begin position="390"/>
        <end position="407"/>
    </location>
</feature>
<protein>
    <submittedName>
        <fullName evidence="8">MFS transporter</fullName>
    </submittedName>
</protein>
<feature type="transmembrane region" description="Helical" evidence="6">
    <location>
        <begin position="105"/>
        <end position="129"/>
    </location>
</feature>
<feature type="transmembrane region" description="Helical" evidence="6">
    <location>
        <begin position="81"/>
        <end position="99"/>
    </location>
</feature>
<comment type="subcellular location">
    <subcellularLocation>
        <location evidence="1">Membrane</location>
        <topology evidence="1">Multi-pass membrane protein</topology>
    </subcellularLocation>
</comment>
<evidence type="ECO:0000256" key="6">
    <source>
        <dbReference type="SAM" id="Phobius"/>
    </source>
</evidence>
<reference evidence="9" key="1">
    <citation type="journal article" date="2019" name="Int. J. Syst. Evol. Microbiol.">
        <title>The Global Catalogue of Microorganisms (GCM) 10K type strain sequencing project: providing services to taxonomists for standard genome sequencing and annotation.</title>
        <authorList>
            <consortium name="The Broad Institute Genomics Platform"/>
            <consortium name="The Broad Institute Genome Sequencing Center for Infectious Disease"/>
            <person name="Wu L."/>
            <person name="Ma J."/>
        </authorList>
    </citation>
    <scope>NUCLEOTIDE SEQUENCE [LARGE SCALE GENOMIC DNA]</scope>
    <source>
        <strain evidence="9">CCUG 66188</strain>
    </source>
</reference>
<evidence type="ECO:0000256" key="3">
    <source>
        <dbReference type="ARBA" id="ARBA00022692"/>
    </source>
</evidence>
<feature type="transmembrane region" description="Helical" evidence="6">
    <location>
        <begin position="173"/>
        <end position="191"/>
    </location>
</feature>
<dbReference type="InterPro" id="IPR020846">
    <property type="entry name" value="MFS_dom"/>
</dbReference>
<keyword evidence="2" id="KW-0813">Transport</keyword>
<comment type="caution">
    <text evidence="8">The sequence shown here is derived from an EMBL/GenBank/DDBJ whole genome shotgun (WGS) entry which is preliminary data.</text>
</comment>
<dbReference type="Proteomes" id="UP001596023">
    <property type="component" value="Unassembled WGS sequence"/>
</dbReference>
<dbReference type="PANTHER" id="PTHR43385">
    <property type="entry name" value="RIBOFLAVIN TRANSPORTER RIBJ"/>
    <property type="match status" value="1"/>
</dbReference>
<feature type="transmembrane region" description="Helical" evidence="6">
    <location>
        <begin position="357"/>
        <end position="378"/>
    </location>
</feature>
<dbReference type="InterPro" id="IPR036259">
    <property type="entry name" value="MFS_trans_sf"/>
</dbReference>
<evidence type="ECO:0000256" key="2">
    <source>
        <dbReference type="ARBA" id="ARBA00022448"/>
    </source>
</evidence>
<evidence type="ECO:0000256" key="1">
    <source>
        <dbReference type="ARBA" id="ARBA00004141"/>
    </source>
</evidence>
<dbReference type="Pfam" id="PF07690">
    <property type="entry name" value="MFS_1"/>
    <property type="match status" value="1"/>
</dbReference>
<keyword evidence="4 6" id="KW-1133">Transmembrane helix</keyword>
<keyword evidence="9" id="KW-1185">Reference proteome</keyword>
<proteinExistence type="predicted"/>